<protein>
    <submittedName>
        <fullName evidence="1">Uncharacterized protein</fullName>
    </submittedName>
</protein>
<dbReference type="eggNOG" id="COG3182">
    <property type="taxonomic scope" value="Bacteria"/>
</dbReference>
<dbReference type="Pfam" id="PF03929">
    <property type="entry name" value="PepSY_TM"/>
    <property type="match status" value="1"/>
</dbReference>
<name>A0A062U1D6_9PROT</name>
<evidence type="ECO:0000313" key="2">
    <source>
        <dbReference type="Proteomes" id="UP000249123"/>
    </source>
</evidence>
<dbReference type="InterPro" id="IPR005625">
    <property type="entry name" value="PepSY-ass_TM"/>
</dbReference>
<dbReference type="AlphaFoldDB" id="A0A062U1D6"/>
<evidence type="ECO:0000313" key="1">
    <source>
        <dbReference type="EMBL" id="RAN34107.1"/>
    </source>
</evidence>
<gene>
    <name evidence="1" type="ORF">HY3_11110</name>
</gene>
<sequence>MRLSLISSIRRPGFRVRPLLGFWHRWFGLFAALWLALMAITGSAVVYYEELGSWLNPDLRQVEVINPALPPETWLGAAKAEYP</sequence>
<dbReference type="OrthoDB" id="7626573at2"/>
<proteinExistence type="predicted"/>
<organism evidence="1 2">
    <name type="scientific">Hyphomonas pacifica</name>
    <dbReference type="NCBI Taxonomy" id="1280941"/>
    <lineage>
        <taxon>Bacteria</taxon>
        <taxon>Pseudomonadati</taxon>
        <taxon>Pseudomonadota</taxon>
        <taxon>Alphaproteobacteria</taxon>
        <taxon>Hyphomonadales</taxon>
        <taxon>Hyphomonadaceae</taxon>
        <taxon>Hyphomonas</taxon>
    </lineage>
</organism>
<dbReference type="PANTHER" id="PTHR34219">
    <property type="entry name" value="IRON-REGULATED INNER MEMBRANE PROTEIN-RELATED"/>
    <property type="match status" value="1"/>
</dbReference>
<dbReference type="EMBL" id="AWFB01000013">
    <property type="protein sequence ID" value="RAN34107.1"/>
    <property type="molecule type" value="Genomic_DNA"/>
</dbReference>
<dbReference type="STRING" id="1280941.HY2_11130"/>
<dbReference type="RefSeq" id="WP_034825718.1">
    <property type="nucleotide sequence ID" value="NZ_AWFA01000013.1"/>
</dbReference>
<reference evidence="1 2" key="1">
    <citation type="submission" date="2013-04" db="EMBL/GenBank/DDBJ databases">
        <title>Hyphomonas sp. T24B3 Genome Sequencing.</title>
        <authorList>
            <person name="Lai Q."/>
            <person name="Shao Z."/>
        </authorList>
    </citation>
    <scope>NUCLEOTIDE SEQUENCE [LARGE SCALE GENOMIC DNA]</scope>
    <source>
        <strain evidence="1 2">T24B3</strain>
    </source>
</reference>
<keyword evidence="2" id="KW-1185">Reference proteome</keyword>
<dbReference type="Proteomes" id="UP000249123">
    <property type="component" value="Unassembled WGS sequence"/>
</dbReference>
<comment type="caution">
    <text evidence="1">The sequence shown here is derived from an EMBL/GenBank/DDBJ whole genome shotgun (WGS) entry which is preliminary data.</text>
</comment>
<accession>A0A062U1D6</accession>